<protein>
    <recommendedName>
        <fullName evidence="11">SMP-LTD domain-containing protein</fullName>
    </recommendedName>
</protein>
<evidence type="ECO:0000256" key="7">
    <source>
        <dbReference type="ARBA" id="ARBA00023121"/>
    </source>
</evidence>
<feature type="compositionally biased region" description="Polar residues" evidence="9">
    <location>
        <begin position="1051"/>
        <end position="1073"/>
    </location>
</feature>
<dbReference type="PANTHER" id="PTHR13466">
    <property type="entry name" value="TEX2 PROTEIN-RELATED"/>
    <property type="match status" value="1"/>
</dbReference>
<evidence type="ECO:0000256" key="5">
    <source>
        <dbReference type="ARBA" id="ARBA00022989"/>
    </source>
</evidence>
<dbReference type="EMBL" id="JAACJL010000057">
    <property type="protein sequence ID" value="KAF4612343.1"/>
    <property type="molecule type" value="Genomic_DNA"/>
</dbReference>
<evidence type="ECO:0000313" key="13">
    <source>
        <dbReference type="Proteomes" id="UP000521872"/>
    </source>
</evidence>
<feature type="compositionally biased region" description="Low complexity" evidence="9">
    <location>
        <begin position="768"/>
        <end position="778"/>
    </location>
</feature>
<evidence type="ECO:0000313" key="12">
    <source>
        <dbReference type="EMBL" id="KAF4612343.1"/>
    </source>
</evidence>
<feature type="compositionally biased region" description="Basic and acidic residues" evidence="9">
    <location>
        <begin position="54"/>
        <end position="67"/>
    </location>
</feature>
<dbReference type="GO" id="GO:1990456">
    <property type="term" value="P:mitochondrion-endoplasmic reticulum membrane tethering"/>
    <property type="evidence" value="ECO:0007669"/>
    <property type="project" value="TreeGrafter"/>
</dbReference>
<feature type="domain" description="SMP-LTD" evidence="11">
    <location>
        <begin position="286"/>
        <end position="477"/>
    </location>
</feature>
<evidence type="ECO:0000256" key="9">
    <source>
        <dbReference type="SAM" id="MobiDB-lite"/>
    </source>
</evidence>
<feature type="region of interest" description="Disordered" evidence="9">
    <location>
        <begin position="46"/>
        <end position="75"/>
    </location>
</feature>
<evidence type="ECO:0000256" key="6">
    <source>
        <dbReference type="ARBA" id="ARBA00023055"/>
    </source>
</evidence>
<evidence type="ECO:0000256" key="4">
    <source>
        <dbReference type="ARBA" id="ARBA00022824"/>
    </source>
</evidence>
<feature type="transmembrane region" description="Helical" evidence="10">
    <location>
        <begin position="7"/>
        <end position="30"/>
    </location>
</feature>
<feature type="compositionally biased region" description="Polar residues" evidence="9">
    <location>
        <begin position="695"/>
        <end position="704"/>
    </location>
</feature>
<feature type="compositionally biased region" description="Polar residues" evidence="9">
    <location>
        <begin position="809"/>
        <end position="857"/>
    </location>
</feature>
<keyword evidence="6" id="KW-0445">Lipid transport</keyword>
<dbReference type="AlphaFoldDB" id="A0A8H4VJQ0"/>
<dbReference type="GO" id="GO:0015914">
    <property type="term" value="P:phospholipid transport"/>
    <property type="evidence" value="ECO:0007669"/>
    <property type="project" value="TreeGrafter"/>
</dbReference>
<accession>A0A8H4VJQ0</accession>
<feature type="compositionally biased region" description="Low complexity" evidence="9">
    <location>
        <begin position="613"/>
        <end position="637"/>
    </location>
</feature>
<dbReference type="InterPro" id="IPR031468">
    <property type="entry name" value="SMP_LBD"/>
</dbReference>
<feature type="region of interest" description="Disordered" evidence="9">
    <location>
        <begin position="991"/>
        <end position="1024"/>
    </location>
</feature>
<evidence type="ECO:0000259" key="11">
    <source>
        <dbReference type="PROSITE" id="PS51847"/>
    </source>
</evidence>
<dbReference type="InterPro" id="IPR019411">
    <property type="entry name" value="MMM1_dom"/>
</dbReference>
<feature type="compositionally biased region" description="Polar residues" evidence="9">
    <location>
        <begin position="736"/>
        <end position="763"/>
    </location>
</feature>
<evidence type="ECO:0000256" key="1">
    <source>
        <dbReference type="ARBA" id="ARBA00004586"/>
    </source>
</evidence>
<dbReference type="PROSITE" id="PS51847">
    <property type="entry name" value="SMP"/>
    <property type="match status" value="1"/>
</dbReference>
<reference evidence="12 13" key="1">
    <citation type="submission" date="2019-12" db="EMBL/GenBank/DDBJ databases">
        <authorList>
            <person name="Floudas D."/>
            <person name="Bentzer J."/>
            <person name="Ahren D."/>
            <person name="Johansson T."/>
            <person name="Persson P."/>
            <person name="Tunlid A."/>
        </authorList>
    </citation>
    <scope>NUCLEOTIDE SEQUENCE [LARGE SCALE GENOMIC DNA]</scope>
    <source>
        <strain evidence="12 13">CBS 102.39</strain>
    </source>
</reference>
<feature type="compositionally biased region" description="Polar residues" evidence="9">
    <location>
        <begin position="1093"/>
        <end position="1102"/>
    </location>
</feature>
<dbReference type="GO" id="GO:0032865">
    <property type="term" value="C:ERMES complex"/>
    <property type="evidence" value="ECO:0007669"/>
    <property type="project" value="TreeGrafter"/>
</dbReference>
<comment type="subcellular location">
    <subcellularLocation>
        <location evidence="1">Endoplasmic reticulum membrane</location>
    </subcellularLocation>
</comment>
<dbReference type="PANTHER" id="PTHR13466:SF19">
    <property type="entry name" value="NUCLEUS-VACUOLE JUNCTION PROTEIN 2"/>
    <property type="match status" value="1"/>
</dbReference>
<keyword evidence="5 10" id="KW-1133">Transmembrane helix</keyword>
<feature type="region of interest" description="Disordered" evidence="9">
    <location>
        <begin position="730"/>
        <end position="860"/>
    </location>
</feature>
<evidence type="ECO:0000256" key="10">
    <source>
        <dbReference type="SAM" id="Phobius"/>
    </source>
</evidence>
<feature type="region of interest" description="Disordered" evidence="9">
    <location>
        <begin position="1046"/>
        <end position="1150"/>
    </location>
</feature>
<keyword evidence="13" id="KW-1185">Reference proteome</keyword>
<gene>
    <name evidence="12" type="ORF">D9613_004161</name>
</gene>
<dbReference type="Proteomes" id="UP000521872">
    <property type="component" value="Unassembled WGS sequence"/>
</dbReference>
<dbReference type="GO" id="GO:0005789">
    <property type="term" value="C:endoplasmic reticulum membrane"/>
    <property type="evidence" value="ECO:0007669"/>
    <property type="project" value="UniProtKB-SubCell"/>
</dbReference>
<proteinExistence type="predicted"/>
<dbReference type="GO" id="GO:0008289">
    <property type="term" value="F:lipid binding"/>
    <property type="evidence" value="ECO:0007669"/>
    <property type="project" value="UniProtKB-KW"/>
</dbReference>
<evidence type="ECO:0000256" key="8">
    <source>
        <dbReference type="ARBA" id="ARBA00023136"/>
    </source>
</evidence>
<feature type="compositionally biased region" description="Polar residues" evidence="9">
    <location>
        <begin position="638"/>
        <end position="648"/>
    </location>
</feature>
<feature type="compositionally biased region" description="Low complexity" evidence="9">
    <location>
        <begin position="793"/>
        <end position="804"/>
    </location>
</feature>
<evidence type="ECO:0000256" key="3">
    <source>
        <dbReference type="ARBA" id="ARBA00022692"/>
    </source>
</evidence>
<keyword evidence="8 10" id="KW-0472">Membrane</keyword>
<organism evidence="12 13">
    <name type="scientific">Agrocybe pediades</name>
    <dbReference type="NCBI Taxonomy" id="84607"/>
    <lineage>
        <taxon>Eukaryota</taxon>
        <taxon>Fungi</taxon>
        <taxon>Dikarya</taxon>
        <taxon>Basidiomycota</taxon>
        <taxon>Agaricomycotina</taxon>
        <taxon>Agaricomycetes</taxon>
        <taxon>Agaricomycetidae</taxon>
        <taxon>Agaricales</taxon>
        <taxon>Agaricineae</taxon>
        <taxon>Strophariaceae</taxon>
        <taxon>Agrocybe</taxon>
    </lineage>
</organism>
<comment type="caution">
    <text evidence="12">The sequence shown here is derived from an EMBL/GenBank/DDBJ whole genome shotgun (WGS) entry which is preliminary data.</text>
</comment>
<keyword evidence="4" id="KW-0256">Endoplasmic reticulum</keyword>
<dbReference type="SUPFAM" id="SSF50729">
    <property type="entry name" value="PH domain-like"/>
    <property type="match status" value="1"/>
</dbReference>
<dbReference type="Pfam" id="PF10296">
    <property type="entry name" value="MMM1"/>
    <property type="match status" value="1"/>
</dbReference>
<dbReference type="CDD" id="cd21675">
    <property type="entry name" value="SMP_TEX2"/>
    <property type="match status" value="1"/>
</dbReference>
<evidence type="ECO:0000256" key="2">
    <source>
        <dbReference type="ARBA" id="ARBA00022448"/>
    </source>
</evidence>
<sequence>MFKALLYAYVLGGLTFIPLLIVAFIFVALYTSVPVGDADVAKQTRGQLESSAVENEKEPEAKVEKGESQTNDVPRTRKGWLTMRRTFEETAGDGSYVTLVRSFLDSRSKDPKRSRPKDMWYVVLKGNILYLYEDESMSECEAAVELSSHQVVIYPEGLLDAELFAKRNAICLKPKKSLGEGLPSVSKQMNLQDEKAEDQHDKAKGVQREALNELEKNKEEARKQASDPSTPWFIFVRSNVEMEDWYFALIHASEQPSQTPTLAPLSAVYDPMDMDYLLATLDEQPDVIPMRWLNALLGRIFFSHYRTHNLEAYIIGRLMKKLSKVKRPAFLTEIAVTQVSVGNKAPMLSKPMLKELTKEGDASIEVHLHYKGEVRITVEATAVINLGARFKSYTVKLALAAVLKELEGNLLVKVKRPPSNRIWYAFTQNPRMVLEVEPIVSDRQITWGMILSTIESKFKEIIQESVVMPNMDDIAFFETSAFEHRGGIWSDASRKPYMSKTVPSTTEDDAQSVMSAPAPENRSSSGEHTPVPTATKPADVSLVNPVERSASAPVEIPTITKTSEDDVTDSSRNNTKRRSWFTSIRDEDQTLLPEPGTGNNLEESRGRTLEVDSQSSSPRSQSTPKPSSMRSSTSDASDNNGPGASVEQQSRHRSSSSVGGTQFSENELSREGRAKSTPTTPRKNSDASEIARSASPPSFFSTLKSKAADKQAISNTAKEAMRKWGVNWGGFKKEASNSSSGDETPQQAASSPPRSTLSENANLFAQKARASYAEVRAAVAERKERDRNHEDSSAASSSSSLFSAPRQRVLSNPMSNLPNGSVYSDAPSNPSIITSAARLNTPRLTSEKSTPSLSRVSTEVDAKDLPEVQEPVKQAPIHVQPQAKTMSIPGIHASHRGELQSMGYVAPQPSAPPATAETMLKNPAIQTVYRLWKNPSSQGGTPHDMTGPSESLRIEEAAVPNPGSDGTTNGEDNASVLSAAALATPAIVANATTAPPLPPRSPPAQQVLTKPVPPPLPPRSSTSLRPVVIVSGDSPSASEALKNIVEKDVNSRSQPQVSANMSSESAQVPTKSQVEAEVPTTLNDNGSGGDTKSMGNTTTDPSNSEKTDAGAPPSSVPEDGGVGTQASHLKTAPALPPRRIPTSAQVPHVS</sequence>
<feature type="compositionally biased region" description="Basic and acidic residues" evidence="9">
    <location>
        <begin position="779"/>
        <end position="792"/>
    </location>
</feature>
<name>A0A8H4VJQ0_9AGAR</name>
<feature type="region of interest" description="Disordered" evidence="9">
    <location>
        <begin position="493"/>
        <end position="714"/>
    </location>
</feature>
<keyword evidence="7" id="KW-0446">Lipid-binding</keyword>
<feature type="compositionally biased region" description="Polar residues" evidence="9">
    <location>
        <begin position="655"/>
        <end position="666"/>
    </location>
</feature>
<keyword evidence="2" id="KW-0813">Transport</keyword>
<keyword evidence="3 10" id="KW-0812">Transmembrane</keyword>